<comment type="caution">
    <text evidence="2">The sequence shown here is derived from an EMBL/GenBank/DDBJ whole genome shotgun (WGS) entry which is preliminary data.</text>
</comment>
<dbReference type="EMBL" id="JACGXN010000017">
    <property type="protein sequence ID" value="MBA8881821.1"/>
    <property type="molecule type" value="Genomic_DNA"/>
</dbReference>
<dbReference type="InterPro" id="IPR029039">
    <property type="entry name" value="Flavoprotein-like_sf"/>
</dbReference>
<dbReference type="GO" id="GO:0016491">
    <property type="term" value="F:oxidoreductase activity"/>
    <property type="evidence" value="ECO:0007669"/>
    <property type="project" value="InterPro"/>
</dbReference>
<dbReference type="InterPro" id="IPR005025">
    <property type="entry name" value="FMN_Rdtase-like_dom"/>
</dbReference>
<dbReference type="Pfam" id="PF03358">
    <property type="entry name" value="FMN_red"/>
    <property type="match status" value="1"/>
</dbReference>
<evidence type="ECO:0000259" key="1">
    <source>
        <dbReference type="Pfam" id="PF03358"/>
    </source>
</evidence>
<evidence type="ECO:0000313" key="3">
    <source>
        <dbReference type="Proteomes" id="UP000549052"/>
    </source>
</evidence>
<protein>
    <submittedName>
        <fullName evidence="2">NAD(P)H-dependent FMN reductase</fullName>
    </submittedName>
</protein>
<organism evidence="2 3">
    <name type="scientific">Phyllobacterium myrsinacearum</name>
    <dbReference type="NCBI Taxonomy" id="28101"/>
    <lineage>
        <taxon>Bacteria</taxon>
        <taxon>Pseudomonadati</taxon>
        <taxon>Pseudomonadota</taxon>
        <taxon>Alphaproteobacteria</taxon>
        <taxon>Hyphomicrobiales</taxon>
        <taxon>Phyllobacteriaceae</taxon>
        <taxon>Phyllobacterium</taxon>
    </lineage>
</organism>
<feature type="domain" description="NADPH-dependent FMN reductase-like" evidence="1">
    <location>
        <begin position="6"/>
        <end position="59"/>
    </location>
</feature>
<gene>
    <name evidence="2" type="ORF">FHW16_005568</name>
</gene>
<sequence>MGEQFNVAVVVGSVRKDSISRKIAKSLIELQPASLDCSIVEIGDLPLYNEDPMPGRRPAGNAFARSYRPAMPFFL</sequence>
<dbReference type="SUPFAM" id="SSF52218">
    <property type="entry name" value="Flavoproteins"/>
    <property type="match status" value="1"/>
</dbReference>
<dbReference type="Proteomes" id="UP000549052">
    <property type="component" value="Unassembled WGS sequence"/>
</dbReference>
<reference evidence="2 3" key="1">
    <citation type="submission" date="2020-07" db="EMBL/GenBank/DDBJ databases">
        <title>Genomic Encyclopedia of Type Strains, Phase IV (KMG-V): Genome sequencing to study the core and pangenomes of soil and plant-associated prokaryotes.</title>
        <authorList>
            <person name="Whitman W."/>
        </authorList>
    </citation>
    <scope>NUCLEOTIDE SEQUENCE [LARGE SCALE GENOMIC DNA]</scope>
    <source>
        <strain evidence="2 3">AN3</strain>
    </source>
</reference>
<dbReference type="Gene3D" id="3.40.50.360">
    <property type="match status" value="1"/>
</dbReference>
<proteinExistence type="predicted"/>
<accession>A0A839EP12</accession>
<name>A0A839EP12_9HYPH</name>
<keyword evidence="3" id="KW-1185">Reference proteome</keyword>
<evidence type="ECO:0000313" key="2">
    <source>
        <dbReference type="EMBL" id="MBA8881821.1"/>
    </source>
</evidence>
<dbReference type="AlphaFoldDB" id="A0A839EP12"/>